<feature type="repeat" description="WD" evidence="3">
    <location>
        <begin position="229"/>
        <end position="270"/>
    </location>
</feature>
<dbReference type="InterPro" id="IPR051179">
    <property type="entry name" value="WD_repeat_multifunction"/>
</dbReference>
<keyword evidence="1 3" id="KW-0853">WD repeat</keyword>
<proteinExistence type="predicted"/>
<reference evidence="5 6" key="1">
    <citation type="submission" date="2014-11" db="EMBL/GenBank/DDBJ databases">
        <authorList>
            <person name="Zhu J."/>
            <person name="Qi W."/>
            <person name="Song R."/>
        </authorList>
    </citation>
    <scope>NUCLEOTIDE SEQUENCE [LARGE SCALE GENOMIC DNA]</scope>
</reference>
<dbReference type="SMART" id="SM00320">
    <property type="entry name" value="WD40"/>
    <property type="match status" value="8"/>
</dbReference>
<name>A0A0G4GSF9_VITBC</name>
<dbReference type="InterPro" id="IPR001680">
    <property type="entry name" value="WD40_rpt"/>
</dbReference>
<evidence type="ECO:0000256" key="4">
    <source>
        <dbReference type="SAM" id="MobiDB-lite"/>
    </source>
</evidence>
<dbReference type="STRING" id="1169540.A0A0G4GSF9"/>
<keyword evidence="2" id="KW-0677">Repeat</keyword>
<gene>
    <name evidence="5" type="ORF">Vbra_18583</name>
</gene>
<dbReference type="InterPro" id="IPR019775">
    <property type="entry name" value="WD40_repeat_CS"/>
</dbReference>
<dbReference type="OrthoDB" id="10261640at2759"/>
<evidence type="ECO:0000313" key="6">
    <source>
        <dbReference type="Proteomes" id="UP000041254"/>
    </source>
</evidence>
<dbReference type="PANTHER" id="PTHR19857">
    <property type="entry name" value="MITOCHONDRIAL DIVISION PROTEIN 1-RELATED"/>
    <property type="match status" value="1"/>
</dbReference>
<dbReference type="EMBL" id="CDMY01000788">
    <property type="protein sequence ID" value="CEM33549.1"/>
    <property type="molecule type" value="Genomic_DNA"/>
</dbReference>
<keyword evidence="6" id="KW-1185">Reference proteome</keyword>
<feature type="repeat" description="WD" evidence="3">
    <location>
        <begin position="138"/>
        <end position="169"/>
    </location>
</feature>
<evidence type="ECO:0000256" key="2">
    <source>
        <dbReference type="ARBA" id="ARBA00022737"/>
    </source>
</evidence>
<dbReference type="InterPro" id="IPR036322">
    <property type="entry name" value="WD40_repeat_dom_sf"/>
</dbReference>
<dbReference type="PRINTS" id="PR00320">
    <property type="entry name" value="GPROTEINBRPT"/>
</dbReference>
<dbReference type="InterPro" id="IPR020472">
    <property type="entry name" value="WD40_PAC1"/>
</dbReference>
<dbReference type="InParanoid" id="A0A0G4GSF9"/>
<evidence type="ECO:0000256" key="3">
    <source>
        <dbReference type="PROSITE-ProRule" id="PRU00221"/>
    </source>
</evidence>
<dbReference type="VEuPathDB" id="CryptoDB:Vbra_18583"/>
<dbReference type="Pfam" id="PF00400">
    <property type="entry name" value="WD40"/>
    <property type="match status" value="8"/>
</dbReference>
<feature type="compositionally biased region" description="Acidic residues" evidence="4">
    <location>
        <begin position="37"/>
        <end position="62"/>
    </location>
</feature>
<dbReference type="PANTHER" id="PTHR19857:SF8">
    <property type="entry name" value="ANGIO-ASSOCIATED MIGRATORY CELL PROTEIN"/>
    <property type="match status" value="1"/>
</dbReference>
<feature type="repeat" description="WD" evidence="3">
    <location>
        <begin position="186"/>
        <end position="217"/>
    </location>
</feature>
<dbReference type="SUPFAM" id="SSF50978">
    <property type="entry name" value="WD40 repeat-like"/>
    <property type="match status" value="1"/>
</dbReference>
<protein>
    <submittedName>
        <fullName evidence="5">Uncharacterized protein</fullName>
    </submittedName>
</protein>
<organism evidence="5 6">
    <name type="scientific">Vitrella brassicaformis (strain CCMP3155)</name>
    <dbReference type="NCBI Taxonomy" id="1169540"/>
    <lineage>
        <taxon>Eukaryota</taxon>
        <taxon>Sar</taxon>
        <taxon>Alveolata</taxon>
        <taxon>Colpodellida</taxon>
        <taxon>Vitrellaceae</taxon>
        <taxon>Vitrella</taxon>
    </lineage>
</organism>
<evidence type="ECO:0000313" key="5">
    <source>
        <dbReference type="EMBL" id="CEM33549.1"/>
    </source>
</evidence>
<accession>A0A0G4GSF9</accession>
<dbReference type="PhylomeDB" id="A0A0G4GSF9"/>
<feature type="region of interest" description="Disordered" evidence="4">
    <location>
        <begin position="1"/>
        <end position="62"/>
    </location>
</feature>
<evidence type="ECO:0000256" key="1">
    <source>
        <dbReference type="ARBA" id="ARBA00022574"/>
    </source>
</evidence>
<feature type="repeat" description="WD" evidence="3">
    <location>
        <begin position="328"/>
        <end position="372"/>
    </location>
</feature>
<feature type="repeat" description="WD" evidence="3">
    <location>
        <begin position="397"/>
        <end position="439"/>
    </location>
</feature>
<feature type="compositionally biased region" description="Basic and acidic residues" evidence="4">
    <location>
        <begin position="1"/>
        <end position="20"/>
    </location>
</feature>
<dbReference type="PROSITE" id="PS50294">
    <property type="entry name" value="WD_REPEATS_REGION"/>
    <property type="match status" value="2"/>
</dbReference>
<dbReference type="PROSITE" id="PS00678">
    <property type="entry name" value="WD_REPEATS_1"/>
    <property type="match status" value="1"/>
</dbReference>
<dbReference type="Proteomes" id="UP000041254">
    <property type="component" value="Unassembled WGS sequence"/>
</dbReference>
<dbReference type="CDD" id="cd00200">
    <property type="entry name" value="WD40"/>
    <property type="match status" value="1"/>
</dbReference>
<dbReference type="PROSITE" id="PS50082">
    <property type="entry name" value="WD_REPEATS_2"/>
    <property type="match status" value="5"/>
</dbReference>
<sequence length="484" mass="51734">MEADDNHGQHLDDVDDESHAFIDPTDGVEAAVLEATEGLDDYENGMDDGEPDEGDEGDDQMDDASRLSAALPALPDTSLLTISSHTKEVFAVAFAPTDPRLIVTGGCDDKAFVHRLVERPSDGPSAPSKWAAEQVCCLEGHTDSVVSVAFGFDGNYAATGGYDGIVKVWAMQRDGEEPAWSLLHSLEGPSEEVEWVAWHPKGHALLAGSRDCTAWLWWAPTGKVMQIFAGQHGGAVSCGAFGMAGKLICTGSEDGSAAVWSPKGGEALHFLRRAEERSEGSGTSTEAFHTDAVVAIATHQSLPLMATGSADMTCKVVHLESGRVLATLGGHRGSVEGLAFGCWDAQPTLLATGGLDGKIQVWDLSRYECRCTMAHTHISGAEDTSNQQEQEEQQREQDSDISGIVRLKWCPDGRPLLVSCSTDATIRLWDGRTSQCERLLTGHSNAVLDMDLRVGTGDGGSCLWVASGSDDHTCKLWRVELPSV</sequence>
<dbReference type="AlphaFoldDB" id="A0A0G4GSF9"/>
<feature type="region of interest" description="Disordered" evidence="4">
    <location>
        <begin position="380"/>
        <end position="400"/>
    </location>
</feature>
<dbReference type="Gene3D" id="2.130.10.10">
    <property type="entry name" value="YVTN repeat-like/Quinoprotein amine dehydrogenase"/>
    <property type="match status" value="1"/>
</dbReference>
<dbReference type="OMA" id="GPDEVMW"/>
<dbReference type="InterPro" id="IPR015943">
    <property type="entry name" value="WD40/YVTN_repeat-like_dom_sf"/>
</dbReference>